<dbReference type="AlphaFoldDB" id="A0A9D3ZSJ7"/>
<proteinExistence type="predicted"/>
<dbReference type="EMBL" id="JAIQCV010000009">
    <property type="protein sequence ID" value="KAH1063592.1"/>
    <property type="molecule type" value="Genomic_DNA"/>
</dbReference>
<feature type="compositionally biased region" description="Polar residues" evidence="1">
    <location>
        <begin position="22"/>
        <end position="31"/>
    </location>
</feature>
<reference evidence="2 3" key="1">
    <citation type="journal article" date="2021" name="Plant Biotechnol. J.">
        <title>Multi-omics assisted identification of the key and species-specific regulatory components of drought-tolerant mechanisms in Gossypium stocksii.</title>
        <authorList>
            <person name="Yu D."/>
            <person name="Ke L."/>
            <person name="Zhang D."/>
            <person name="Wu Y."/>
            <person name="Sun Y."/>
            <person name="Mei J."/>
            <person name="Sun J."/>
            <person name="Sun Y."/>
        </authorList>
    </citation>
    <scope>NUCLEOTIDE SEQUENCE [LARGE SCALE GENOMIC DNA]</scope>
    <source>
        <strain evidence="3">cv. E1</strain>
        <tissue evidence="2">Leaf</tissue>
    </source>
</reference>
<evidence type="ECO:0000313" key="3">
    <source>
        <dbReference type="Proteomes" id="UP000828251"/>
    </source>
</evidence>
<accession>A0A9D3ZSJ7</accession>
<gene>
    <name evidence="2" type="ORF">J1N35_028579</name>
</gene>
<organism evidence="2 3">
    <name type="scientific">Gossypium stocksii</name>
    <dbReference type="NCBI Taxonomy" id="47602"/>
    <lineage>
        <taxon>Eukaryota</taxon>
        <taxon>Viridiplantae</taxon>
        <taxon>Streptophyta</taxon>
        <taxon>Embryophyta</taxon>
        <taxon>Tracheophyta</taxon>
        <taxon>Spermatophyta</taxon>
        <taxon>Magnoliopsida</taxon>
        <taxon>eudicotyledons</taxon>
        <taxon>Gunneridae</taxon>
        <taxon>Pentapetalae</taxon>
        <taxon>rosids</taxon>
        <taxon>malvids</taxon>
        <taxon>Malvales</taxon>
        <taxon>Malvaceae</taxon>
        <taxon>Malvoideae</taxon>
        <taxon>Gossypium</taxon>
    </lineage>
</organism>
<comment type="caution">
    <text evidence="2">The sequence shown here is derived from an EMBL/GenBank/DDBJ whole genome shotgun (WGS) entry which is preliminary data.</text>
</comment>
<evidence type="ECO:0000313" key="2">
    <source>
        <dbReference type="EMBL" id="KAH1063592.1"/>
    </source>
</evidence>
<sequence length="101" mass="11270">MASWKSVRGHDRGHVRAGSSALCHTSASEAPTSPEHEMVQETEVRVSPPNLGSDNLELSTDVLTQLVREVLEEVKEIGETLRVYWRRLKKLVKHSGLVRGL</sequence>
<dbReference type="Proteomes" id="UP000828251">
    <property type="component" value="Unassembled WGS sequence"/>
</dbReference>
<keyword evidence="3" id="KW-1185">Reference proteome</keyword>
<feature type="region of interest" description="Disordered" evidence="1">
    <location>
        <begin position="1"/>
        <end position="55"/>
    </location>
</feature>
<protein>
    <submittedName>
        <fullName evidence="2">Uncharacterized protein</fullName>
    </submittedName>
</protein>
<feature type="compositionally biased region" description="Basic and acidic residues" evidence="1">
    <location>
        <begin position="34"/>
        <end position="44"/>
    </location>
</feature>
<name>A0A9D3ZSJ7_9ROSI</name>
<evidence type="ECO:0000256" key="1">
    <source>
        <dbReference type="SAM" id="MobiDB-lite"/>
    </source>
</evidence>